<evidence type="ECO:0000313" key="1">
    <source>
        <dbReference type="EMBL" id="VDO99587.1"/>
    </source>
</evidence>
<reference evidence="1 2" key="1">
    <citation type="submission" date="2018-11" db="EMBL/GenBank/DDBJ databases">
        <authorList>
            <consortium name="Pathogen Informatics"/>
        </authorList>
    </citation>
    <scope>NUCLEOTIDE SEQUENCE [LARGE SCALE GENOMIC DNA]</scope>
</reference>
<protein>
    <submittedName>
        <fullName evidence="3">DDE_Tnp_1_7 domain-containing protein</fullName>
    </submittedName>
</protein>
<proteinExistence type="predicted"/>
<accession>A0A183G038</accession>
<sequence length="306" mass="34861">MRNKQWQQEDRRREVEALVAALHRNQVEEAYNSRKAKPQRYGSTGRKLMKLHSSKDRAPTTTKRSCIRVLLPGRLRRVVSQLATVRVPTDGTAVWGTVSYNTRRHRHYAQQGCVSQNLELDETNMLWKNDAREEILKPEAEHHHSKKVGGWLVGSTVETDRQERNTVRQPAAVYLVSSLAVDSRLKWVTTTTTSVDDGLFVVDHCRGAATPHSHIATVQGRQPKTTKNSDCSARARWLQGVNLPSGMVYLQLEDDIIRTLLPTLLEEHFRRPDIMQDDSSSQTSEKMMKPKESFMTVFVANSAHLN</sequence>
<dbReference type="EMBL" id="UZAH01028356">
    <property type="protein sequence ID" value="VDO99587.1"/>
    <property type="molecule type" value="Genomic_DNA"/>
</dbReference>
<reference evidence="3" key="2">
    <citation type="submission" date="2019-09" db="UniProtKB">
        <authorList>
            <consortium name="WormBaseParasite"/>
        </authorList>
    </citation>
    <scope>IDENTIFICATION</scope>
</reference>
<accession>A0A3P8ARV2</accession>
<dbReference type="WBParaSite" id="HPBE_0001442301-mRNA-1">
    <property type="protein sequence ID" value="HPBE_0001442301-mRNA-1"/>
    <property type="gene ID" value="HPBE_0001442301"/>
</dbReference>
<evidence type="ECO:0000313" key="2">
    <source>
        <dbReference type="Proteomes" id="UP000050761"/>
    </source>
</evidence>
<dbReference type="AlphaFoldDB" id="A0A183G038"/>
<keyword evidence="2" id="KW-1185">Reference proteome</keyword>
<dbReference type="Proteomes" id="UP000050761">
    <property type="component" value="Unassembled WGS sequence"/>
</dbReference>
<organism evidence="2 3">
    <name type="scientific">Heligmosomoides polygyrus</name>
    <name type="common">Parasitic roundworm</name>
    <dbReference type="NCBI Taxonomy" id="6339"/>
    <lineage>
        <taxon>Eukaryota</taxon>
        <taxon>Metazoa</taxon>
        <taxon>Ecdysozoa</taxon>
        <taxon>Nematoda</taxon>
        <taxon>Chromadorea</taxon>
        <taxon>Rhabditida</taxon>
        <taxon>Rhabditina</taxon>
        <taxon>Rhabditomorpha</taxon>
        <taxon>Strongyloidea</taxon>
        <taxon>Heligmosomidae</taxon>
        <taxon>Heligmosomoides</taxon>
    </lineage>
</organism>
<name>A0A183G038_HELPZ</name>
<gene>
    <name evidence="1" type="ORF">HPBE_LOCUS14424</name>
</gene>
<evidence type="ECO:0000313" key="3">
    <source>
        <dbReference type="WBParaSite" id="HPBE_0001442301-mRNA-1"/>
    </source>
</evidence>